<evidence type="ECO:0000313" key="2">
    <source>
        <dbReference type="EMBL" id="MBB4082223.1"/>
    </source>
</evidence>
<accession>A0A7W6JBS4</accession>
<keyword evidence="3" id="KW-1185">Reference proteome</keyword>
<feature type="signal peptide" evidence="1">
    <location>
        <begin position="1"/>
        <end position="22"/>
    </location>
</feature>
<feature type="chain" id="PRO_5030741038" evidence="1">
    <location>
        <begin position="23"/>
        <end position="176"/>
    </location>
</feature>
<dbReference type="RefSeq" id="WP_183203326.1">
    <property type="nucleotide sequence ID" value="NZ_BAAAER010000004.1"/>
</dbReference>
<dbReference type="EMBL" id="JACIDM010000001">
    <property type="protein sequence ID" value="MBB4082223.1"/>
    <property type="molecule type" value="Genomic_DNA"/>
</dbReference>
<name>A0A7W6JBS4_9CAUL</name>
<evidence type="ECO:0000313" key="3">
    <source>
        <dbReference type="Proteomes" id="UP000529946"/>
    </source>
</evidence>
<proteinExistence type="predicted"/>
<sequence>MRTSILPVVALTLGLSASPVMAVQDRAEVSVHALTNADETPRGCTLAFHQEAQGSGVLQRGSLTVFTAAAGGRHFALVFAGGRDGELHAPDDAWIISRNGHPVSGAIHTTDGPFRAFDYVYEDVADTVDALTTDGRIRVGYDLGEAQPRAFIISIDGDASVHQQWRACLASLAPAT</sequence>
<dbReference type="Proteomes" id="UP000529946">
    <property type="component" value="Unassembled WGS sequence"/>
</dbReference>
<dbReference type="AlphaFoldDB" id="A0A7W6JBS4"/>
<protein>
    <submittedName>
        <fullName evidence="2">Uncharacterized protein</fullName>
    </submittedName>
</protein>
<gene>
    <name evidence="2" type="ORF">GGR12_001062</name>
</gene>
<organism evidence="2 3">
    <name type="scientific">Brevundimonas lenta</name>
    <dbReference type="NCBI Taxonomy" id="424796"/>
    <lineage>
        <taxon>Bacteria</taxon>
        <taxon>Pseudomonadati</taxon>
        <taxon>Pseudomonadota</taxon>
        <taxon>Alphaproteobacteria</taxon>
        <taxon>Caulobacterales</taxon>
        <taxon>Caulobacteraceae</taxon>
        <taxon>Brevundimonas</taxon>
    </lineage>
</organism>
<keyword evidence="1" id="KW-0732">Signal</keyword>
<reference evidence="2 3" key="1">
    <citation type="submission" date="2020-08" db="EMBL/GenBank/DDBJ databases">
        <title>Genomic Encyclopedia of Type Strains, Phase IV (KMG-IV): sequencing the most valuable type-strain genomes for metagenomic binning, comparative biology and taxonomic classification.</title>
        <authorList>
            <person name="Goeker M."/>
        </authorList>
    </citation>
    <scope>NUCLEOTIDE SEQUENCE [LARGE SCALE GENOMIC DNA]</scope>
    <source>
        <strain evidence="2 3">DSM 23960</strain>
    </source>
</reference>
<evidence type="ECO:0000256" key="1">
    <source>
        <dbReference type="SAM" id="SignalP"/>
    </source>
</evidence>
<comment type="caution">
    <text evidence="2">The sequence shown here is derived from an EMBL/GenBank/DDBJ whole genome shotgun (WGS) entry which is preliminary data.</text>
</comment>